<gene>
    <name evidence="2" type="ORF">GCM10009844_14320</name>
</gene>
<reference evidence="3" key="1">
    <citation type="journal article" date="2019" name="Int. J. Syst. Evol. Microbiol.">
        <title>The Global Catalogue of Microorganisms (GCM) 10K type strain sequencing project: providing services to taxonomists for standard genome sequencing and annotation.</title>
        <authorList>
            <consortium name="The Broad Institute Genomics Platform"/>
            <consortium name="The Broad Institute Genome Sequencing Center for Infectious Disease"/>
            <person name="Wu L."/>
            <person name="Ma J."/>
        </authorList>
    </citation>
    <scope>NUCLEOTIDE SEQUENCE [LARGE SCALE GENOMIC DNA]</scope>
    <source>
        <strain evidence="3">JCM 16022</strain>
    </source>
</reference>
<organism evidence="2 3">
    <name type="scientific">Nocardioides koreensis</name>
    <dbReference type="NCBI Taxonomy" id="433651"/>
    <lineage>
        <taxon>Bacteria</taxon>
        <taxon>Bacillati</taxon>
        <taxon>Actinomycetota</taxon>
        <taxon>Actinomycetes</taxon>
        <taxon>Propionibacteriales</taxon>
        <taxon>Nocardioidaceae</taxon>
        <taxon>Nocardioides</taxon>
    </lineage>
</organism>
<accession>A0ABP5L9E0</accession>
<sequence length="130" mass="13891">MHTSTRRVTALVGAIAATMTATAPAGAAALAPSRITVHATDTTPTSGQLFRLQGSVWSSGETVPATVRVKTFRNGAWVRLPGAVTETNRDNRYNLGIRLQMKGERLLRVIGDPADPEISTARRTITVTVH</sequence>
<proteinExistence type="predicted"/>
<protein>
    <recommendedName>
        <fullName evidence="4">Bacterial spore germination immunoglobulin-like domain-containing protein</fullName>
    </recommendedName>
</protein>
<dbReference type="RefSeq" id="WP_344149540.1">
    <property type="nucleotide sequence ID" value="NZ_BAAAQR010000003.1"/>
</dbReference>
<evidence type="ECO:0000256" key="1">
    <source>
        <dbReference type="SAM" id="SignalP"/>
    </source>
</evidence>
<name>A0ABP5L9E0_9ACTN</name>
<comment type="caution">
    <text evidence="2">The sequence shown here is derived from an EMBL/GenBank/DDBJ whole genome shotgun (WGS) entry which is preliminary data.</text>
</comment>
<keyword evidence="3" id="KW-1185">Reference proteome</keyword>
<evidence type="ECO:0008006" key="4">
    <source>
        <dbReference type="Google" id="ProtNLM"/>
    </source>
</evidence>
<evidence type="ECO:0000313" key="2">
    <source>
        <dbReference type="EMBL" id="GAA2142780.1"/>
    </source>
</evidence>
<evidence type="ECO:0000313" key="3">
    <source>
        <dbReference type="Proteomes" id="UP001501771"/>
    </source>
</evidence>
<dbReference type="EMBL" id="BAAAQR010000003">
    <property type="protein sequence ID" value="GAA2142780.1"/>
    <property type="molecule type" value="Genomic_DNA"/>
</dbReference>
<dbReference type="Proteomes" id="UP001501771">
    <property type="component" value="Unassembled WGS sequence"/>
</dbReference>
<feature type="signal peptide" evidence="1">
    <location>
        <begin position="1"/>
        <end position="27"/>
    </location>
</feature>
<feature type="chain" id="PRO_5046415066" description="Bacterial spore germination immunoglobulin-like domain-containing protein" evidence="1">
    <location>
        <begin position="28"/>
        <end position="130"/>
    </location>
</feature>
<keyword evidence="1" id="KW-0732">Signal</keyword>